<reference evidence="1 2" key="1">
    <citation type="submission" date="2020-08" db="EMBL/GenBank/DDBJ databases">
        <title>Genomic Encyclopedia of Type Strains, Phase III (KMG-III): the genomes of soil and plant-associated and newly described type strains.</title>
        <authorList>
            <person name="Whitman W."/>
        </authorList>
    </citation>
    <scope>NUCLEOTIDE SEQUENCE [LARGE SCALE GENOMIC DNA]</scope>
    <source>
        <strain evidence="1 2">CECT 8234</strain>
    </source>
</reference>
<dbReference type="RefSeq" id="WP_183559160.1">
    <property type="nucleotide sequence ID" value="NZ_CBCSLB010000004.1"/>
</dbReference>
<dbReference type="GO" id="GO:0030246">
    <property type="term" value="F:carbohydrate binding"/>
    <property type="evidence" value="ECO:0007669"/>
    <property type="project" value="InterPro"/>
</dbReference>
<organism evidence="1 2">
    <name type="scientific">Paenibacillus endophyticus</name>
    <dbReference type="NCBI Taxonomy" id="1294268"/>
    <lineage>
        <taxon>Bacteria</taxon>
        <taxon>Bacillati</taxon>
        <taxon>Bacillota</taxon>
        <taxon>Bacilli</taxon>
        <taxon>Bacillales</taxon>
        <taxon>Paenibacillaceae</taxon>
        <taxon>Paenibacillus</taxon>
    </lineage>
</organism>
<accession>A0A7W5C4N5</accession>
<gene>
    <name evidence="1" type="ORF">FHS16_000851</name>
</gene>
<evidence type="ECO:0000313" key="2">
    <source>
        <dbReference type="Proteomes" id="UP000518605"/>
    </source>
</evidence>
<comment type="caution">
    <text evidence="1">The sequence shown here is derived from an EMBL/GenBank/DDBJ whole genome shotgun (WGS) entry which is preliminary data.</text>
</comment>
<dbReference type="Proteomes" id="UP000518605">
    <property type="component" value="Unassembled WGS sequence"/>
</dbReference>
<dbReference type="Gene3D" id="2.70.98.10">
    <property type="match status" value="1"/>
</dbReference>
<dbReference type="AlphaFoldDB" id="A0A7W5C4N5"/>
<keyword evidence="2" id="KW-1185">Reference proteome</keyword>
<dbReference type="InterPro" id="IPR011013">
    <property type="entry name" value="Gal_mutarotase_sf_dom"/>
</dbReference>
<name>A0A7W5C4N5_9BACL</name>
<dbReference type="EMBL" id="JACHXW010000002">
    <property type="protein sequence ID" value="MBB3150817.1"/>
    <property type="molecule type" value="Genomic_DNA"/>
</dbReference>
<evidence type="ECO:0000313" key="1">
    <source>
        <dbReference type="EMBL" id="MBB3150817.1"/>
    </source>
</evidence>
<dbReference type="InterPro" id="IPR014718">
    <property type="entry name" value="GH-type_carb-bd"/>
</dbReference>
<dbReference type="GO" id="GO:0003824">
    <property type="term" value="F:catalytic activity"/>
    <property type="evidence" value="ECO:0007669"/>
    <property type="project" value="InterPro"/>
</dbReference>
<dbReference type="SUPFAM" id="SSF74650">
    <property type="entry name" value="Galactose mutarotase-like"/>
    <property type="match status" value="1"/>
</dbReference>
<sequence length="307" mass="33990">MKTNGTTIVDASYKGFPSIVMENGFVRLELVPELGAKLVSMVYKPTGKEWLLDSGSRPLLPPVYGSSFANGDMSGWDECFPTINSCVTESGATLPDHGEAWSLPWSYRRSGTSVLCTVKGVMLPFLFSREVTFMENGTIRLSYEVRNEGERPQPFLWAAHPQFAIEEPTEIVLPSGMQQLLCVYGGMRHDTGQSYAFTGESLLRPDITGDGRKFYYPGQAPEGWAALHGQASGNYLRLRWPLEQVPYFGVWIDEGMFNDRSVCALEPGIGYYDALDAAVQNGTARTLMPAEAYSWHLDIELGIGDLD</sequence>
<protein>
    <submittedName>
        <fullName evidence="1">Galactose mutarotase-like enzyme</fullName>
    </submittedName>
</protein>
<dbReference type="GO" id="GO:0005975">
    <property type="term" value="P:carbohydrate metabolic process"/>
    <property type="evidence" value="ECO:0007669"/>
    <property type="project" value="InterPro"/>
</dbReference>
<proteinExistence type="predicted"/>